<proteinExistence type="predicted"/>
<reference evidence="2 3" key="1">
    <citation type="submission" date="2024-01" db="EMBL/GenBank/DDBJ databases">
        <title>A draft genome for a cacao thread blight-causing isolate of Paramarasmius palmivorus.</title>
        <authorList>
            <person name="Baruah I.K."/>
            <person name="Bukari Y."/>
            <person name="Amoako-Attah I."/>
            <person name="Meinhardt L.W."/>
            <person name="Bailey B.A."/>
            <person name="Cohen S.P."/>
        </authorList>
    </citation>
    <scope>NUCLEOTIDE SEQUENCE [LARGE SCALE GENOMIC DNA]</scope>
    <source>
        <strain evidence="2 3">GH-12</strain>
    </source>
</reference>
<name>A0AAW0DIX3_9AGAR</name>
<protein>
    <submittedName>
        <fullName evidence="2">Uncharacterized protein</fullName>
    </submittedName>
</protein>
<feature type="compositionally biased region" description="Basic and acidic residues" evidence="1">
    <location>
        <begin position="504"/>
        <end position="517"/>
    </location>
</feature>
<gene>
    <name evidence="2" type="ORF">VNI00_004673</name>
</gene>
<sequence>MAPNDILPVPRNFKAFRFKNVDLEAFLDKENKFRTSFEDAGDYLDDVVEIEDDCFGVEEVVDDESLADLAVAYDAFVNAQGQTNEDAPSPAAEPSIDGPSRRQKRNAARTRRKRDIRRLEATGRRKNGDVSKDAQRKALQAKHVVLDFDVGALPVSNPGFIGRKEVSPDQLPPISKLKRFNWDGKTTTLLVDRKDRIWTVLGAGIKDKSWGGVVDRATSAIAKFHQTAGLTTKDFANRRSNGRYSTVHKGPSFGGGQKRPANMAIRRKTTRKAMDELQKNADIQRILGHTGTLYKTYGYKLAVESSECIRSLTSQFPDIEPPKYPNPDGPYWAAFTVNSANVGPSEPQVVTAVHTDFGNYAQSWCAVTAFGKFDPDLGGHLVFWNLGIAIRFPPGTTILFPSALITHSNLPTQPGETRYSIVQYTAGGLFRWISNGGMSDKEFLSTSTAEQLAQRDQMRKDRARSGLRKYTRLFELECGDYKGEALAEESELSSLGESSDEEDSRPSKRVKIETLLT</sequence>
<organism evidence="2 3">
    <name type="scientific">Paramarasmius palmivorus</name>
    <dbReference type="NCBI Taxonomy" id="297713"/>
    <lineage>
        <taxon>Eukaryota</taxon>
        <taxon>Fungi</taxon>
        <taxon>Dikarya</taxon>
        <taxon>Basidiomycota</taxon>
        <taxon>Agaricomycotina</taxon>
        <taxon>Agaricomycetes</taxon>
        <taxon>Agaricomycetidae</taxon>
        <taxon>Agaricales</taxon>
        <taxon>Marasmiineae</taxon>
        <taxon>Marasmiaceae</taxon>
        <taxon>Paramarasmius</taxon>
    </lineage>
</organism>
<evidence type="ECO:0000256" key="1">
    <source>
        <dbReference type="SAM" id="MobiDB-lite"/>
    </source>
</evidence>
<feature type="region of interest" description="Disordered" evidence="1">
    <location>
        <begin position="489"/>
        <end position="517"/>
    </location>
</feature>
<feature type="compositionally biased region" description="Basic and acidic residues" evidence="1">
    <location>
        <begin position="117"/>
        <end position="134"/>
    </location>
</feature>
<accession>A0AAW0DIX3</accession>
<keyword evidence="3" id="KW-1185">Reference proteome</keyword>
<comment type="caution">
    <text evidence="2">The sequence shown here is derived from an EMBL/GenBank/DDBJ whole genome shotgun (WGS) entry which is preliminary data.</text>
</comment>
<evidence type="ECO:0000313" key="3">
    <source>
        <dbReference type="Proteomes" id="UP001383192"/>
    </source>
</evidence>
<dbReference type="Proteomes" id="UP001383192">
    <property type="component" value="Unassembled WGS sequence"/>
</dbReference>
<feature type="region of interest" description="Disordered" evidence="1">
    <location>
        <begin position="82"/>
        <end position="134"/>
    </location>
</feature>
<evidence type="ECO:0000313" key="2">
    <source>
        <dbReference type="EMBL" id="KAK7051173.1"/>
    </source>
</evidence>
<dbReference type="AlphaFoldDB" id="A0AAW0DIX3"/>
<dbReference type="EMBL" id="JAYKXP010000013">
    <property type="protein sequence ID" value="KAK7051173.1"/>
    <property type="molecule type" value="Genomic_DNA"/>
</dbReference>
<feature type="compositionally biased region" description="Basic residues" evidence="1">
    <location>
        <begin position="101"/>
        <end position="116"/>
    </location>
</feature>
<dbReference type="Gene3D" id="3.60.130.30">
    <property type="match status" value="1"/>
</dbReference>